<dbReference type="InterPro" id="IPR001646">
    <property type="entry name" value="5peptide_repeat"/>
</dbReference>
<reference evidence="2" key="1">
    <citation type="submission" date="2016-10" db="EMBL/GenBank/DDBJ databases">
        <authorList>
            <person name="Varghese N."/>
        </authorList>
    </citation>
    <scope>NUCLEOTIDE SEQUENCE [LARGE SCALE GENOMIC DNA]</scope>
    <source>
        <strain evidence="2">DSM 44719</strain>
    </source>
</reference>
<dbReference type="AlphaFoldDB" id="A0A1H4X8M9"/>
<dbReference type="SUPFAM" id="SSF141571">
    <property type="entry name" value="Pentapeptide repeat-like"/>
    <property type="match status" value="1"/>
</dbReference>
<dbReference type="InterPro" id="IPR051082">
    <property type="entry name" value="Pentapeptide-BTB/POZ_domain"/>
</dbReference>
<gene>
    <name evidence="1" type="ORF">SAMN04490220_3214</name>
</gene>
<dbReference type="Proteomes" id="UP000183407">
    <property type="component" value="Unassembled WGS sequence"/>
</dbReference>
<sequence length="211" mass="21945">MRLPRRGAYLTTPAPTGPVWRFPVRHGAFGTMFGDDGGGFYARGQSGMSRTHFTALTLGTVALAGGAAFAAGAGTATADALTEINGCRIVANPTPEDRTTCPGADLSFANLAGVNLSFADLSGANLKRADLTGTNFAAANLSYADLSDANITNTNFTDSQRNAVILYSTDIDIFGTIIGDMNITTEPEWSTEAHERALASVVPVTPPVQSP</sequence>
<evidence type="ECO:0000313" key="1">
    <source>
        <dbReference type="EMBL" id="SED01064.1"/>
    </source>
</evidence>
<proteinExistence type="predicted"/>
<accession>A0A1H4X8M9</accession>
<name>A0A1H4X8M9_RHOJO</name>
<dbReference type="PANTHER" id="PTHR14136:SF17">
    <property type="entry name" value="BTB_POZ DOMAIN-CONTAINING PROTEIN KCTD9"/>
    <property type="match status" value="1"/>
</dbReference>
<dbReference type="Gene3D" id="2.160.20.80">
    <property type="entry name" value="E3 ubiquitin-protein ligase SopA"/>
    <property type="match status" value="1"/>
</dbReference>
<dbReference type="PANTHER" id="PTHR14136">
    <property type="entry name" value="BTB_POZ DOMAIN-CONTAINING PROTEIN KCTD9"/>
    <property type="match status" value="1"/>
</dbReference>
<protein>
    <submittedName>
        <fullName evidence="1">Pentapeptide repeat-containing protein</fullName>
    </submittedName>
</protein>
<evidence type="ECO:0000313" key="2">
    <source>
        <dbReference type="Proteomes" id="UP000183407"/>
    </source>
</evidence>
<dbReference type="Pfam" id="PF00805">
    <property type="entry name" value="Pentapeptide"/>
    <property type="match status" value="1"/>
</dbReference>
<dbReference type="EMBL" id="FNTL01000004">
    <property type="protein sequence ID" value="SED01064.1"/>
    <property type="molecule type" value="Genomic_DNA"/>
</dbReference>
<organism evidence="1 2">
    <name type="scientific">Rhodococcus jostii</name>
    <dbReference type="NCBI Taxonomy" id="132919"/>
    <lineage>
        <taxon>Bacteria</taxon>
        <taxon>Bacillati</taxon>
        <taxon>Actinomycetota</taxon>
        <taxon>Actinomycetes</taxon>
        <taxon>Mycobacteriales</taxon>
        <taxon>Nocardiaceae</taxon>
        <taxon>Rhodococcus</taxon>
    </lineage>
</organism>